<reference evidence="1 2" key="1">
    <citation type="submission" date="2019-03" db="EMBL/GenBank/DDBJ databases">
        <title>Genomic Encyclopedia of Type Strains, Phase IV (KMG-IV): sequencing the most valuable type-strain genomes for metagenomic binning, comparative biology and taxonomic classification.</title>
        <authorList>
            <person name="Goeker M."/>
        </authorList>
    </citation>
    <scope>NUCLEOTIDE SEQUENCE [LARGE SCALE GENOMIC DNA]</scope>
    <source>
        <strain evidence="1 2">DSM 16326</strain>
    </source>
</reference>
<dbReference type="PANTHER" id="PTHR37691:SF1">
    <property type="entry name" value="BLR3518 PROTEIN"/>
    <property type="match status" value="1"/>
</dbReference>
<protein>
    <submittedName>
        <fullName evidence="1">Uncharacterized protein</fullName>
    </submittedName>
</protein>
<keyword evidence="2" id="KW-1185">Reference proteome</keyword>
<dbReference type="InterPro" id="IPR027396">
    <property type="entry name" value="DsrEFH-like"/>
</dbReference>
<evidence type="ECO:0000313" key="2">
    <source>
        <dbReference type="Proteomes" id="UP000294914"/>
    </source>
</evidence>
<dbReference type="Proteomes" id="UP000294914">
    <property type="component" value="Unassembled WGS sequence"/>
</dbReference>
<dbReference type="Gene3D" id="3.40.1260.10">
    <property type="entry name" value="DsrEFH-like"/>
    <property type="match status" value="1"/>
</dbReference>
<name>A0A4R8IWP1_9GAMM</name>
<evidence type="ECO:0000313" key="1">
    <source>
        <dbReference type="EMBL" id="TDY03920.1"/>
    </source>
</evidence>
<dbReference type="AlphaFoldDB" id="A0A4R8IWP1"/>
<dbReference type="EMBL" id="SOQX01000001">
    <property type="protein sequence ID" value="TDY03920.1"/>
    <property type="molecule type" value="Genomic_DNA"/>
</dbReference>
<dbReference type="Pfam" id="PF02635">
    <property type="entry name" value="DsrE"/>
    <property type="match status" value="1"/>
</dbReference>
<accession>A0A4R8IWP1</accession>
<dbReference type="OrthoDB" id="6368782at2"/>
<dbReference type="PANTHER" id="PTHR37691">
    <property type="entry name" value="BLR3518 PROTEIN"/>
    <property type="match status" value="1"/>
</dbReference>
<organism evidence="1 2">
    <name type="scientific">Thiohalophilus thiocyanatoxydans</name>
    <dbReference type="NCBI Taxonomy" id="381308"/>
    <lineage>
        <taxon>Bacteria</taxon>
        <taxon>Pseudomonadati</taxon>
        <taxon>Pseudomonadota</taxon>
        <taxon>Gammaproteobacteria</taxon>
        <taxon>Thiohalomonadales</taxon>
        <taxon>Thiohalophilaceae</taxon>
        <taxon>Thiohalophilus</taxon>
    </lineage>
</organism>
<comment type="caution">
    <text evidence="1">The sequence shown here is derived from an EMBL/GenBank/DDBJ whole genome shotgun (WGS) entry which is preliminary data.</text>
</comment>
<sequence>MNRTADLRSRSLIRITLISLLTLAFLSITAAEANSPTAGKQKMVIQVSDNSPGKWNLALNNARNAQNALGGADNVDVEIVVYGPGIGMLEMDSETGNRVANALDQGVKIVACENTMRARDLTKGDMLPDIGYVPAGVIEIMKQQQQGYTYIRP</sequence>
<dbReference type="InterPro" id="IPR003787">
    <property type="entry name" value="Sulphur_relay_DsrE/F-like"/>
</dbReference>
<proteinExistence type="predicted"/>
<gene>
    <name evidence="1" type="ORF">EDC23_0291</name>
</gene>
<dbReference type="SUPFAM" id="SSF75169">
    <property type="entry name" value="DsrEFH-like"/>
    <property type="match status" value="1"/>
</dbReference>